<feature type="signal peptide" evidence="1">
    <location>
        <begin position="1"/>
        <end position="28"/>
    </location>
</feature>
<protein>
    <submittedName>
        <fullName evidence="2">Uncharacterized protein</fullName>
    </submittedName>
</protein>
<dbReference type="EMBL" id="NOWI01000007">
    <property type="protein sequence ID" value="RFT43602.1"/>
    <property type="molecule type" value="Genomic_DNA"/>
</dbReference>
<name>A0A3E2DDY8_9ACTN</name>
<reference evidence="2 3" key="1">
    <citation type="submission" date="2017-07" db="EMBL/GenBank/DDBJ databases">
        <authorList>
            <person name="Sun Z.S."/>
            <person name="Albrecht U."/>
            <person name="Echele G."/>
            <person name="Lee C.C."/>
        </authorList>
    </citation>
    <scope>NUCLEOTIDE SEQUENCE [LARGE SCALE GENOMIC DNA]</scope>
    <source>
        <strain evidence="2 3">P16-029</strain>
    </source>
</reference>
<proteinExistence type="predicted"/>
<dbReference type="RefSeq" id="WP_117189470.1">
    <property type="nucleotide sequence ID" value="NZ_JAHDTU010000005.1"/>
</dbReference>
<evidence type="ECO:0000313" key="2">
    <source>
        <dbReference type="EMBL" id="RFT43602.1"/>
    </source>
</evidence>
<dbReference type="AlphaFoldDB" id="A0A3E2DDY8"/>
<keyword evidence="1" id="KW-0732">Signal</keyword>
<gene>
    <name evidence="2" type="ORF">CHT91_08355</name>
</gene>
<accession>A0A3E2DDY8</accession>
<organism evidence="2 3">
    <name type="scientific">Cutibacterium avidum</name>
    <dbReference type="NCBI Taxonomy" id="33010"/>
    <lineage>
        <taxon>Bacteria</taxon>
        <taxon>Bacillati</taxon>
        <taxon>Actinomycetota</taxon>
        <taxon>Actinomycetes</taxon>
        <taxon>Propionibacteriales</taxon>
        <taxon>Propionibacteriaceae</taxon>
        <taxon>Cutibacterium</taxon>
    </lineage>
</organism>
<evidence type="ECO:0000313" key="3">
    <source>
        <dbReference type="Proteomes" id="UP000259211"/>
    </source>
</evidence>
<dbReference type="Proteomes" id="UP000259211">
    <property type="component" value="Unassembled WGS sequence"/>
</dbReference>
<evidence type="ECO:0000256" key="1">
    <source>
        <dbReference type="SAM" id="SignalP"/>
    </source>
</evidence>
<feature type="chain" id="PRO_5017816021" evidence="1">
    <location>
        <begin position="29"/>
        <end position="184"/>
    </location>
</feature>
<comment type="caution">
    <text evidence="2">The sequence shown here is derived from an EMBL/GenBank/DDBJ whole genome shotgun (WGS) entry which is preliminary data.</text>
</comment>
<sequence length="184" mass="19265">MIKNRLVAASAAAALATGTALMAAPAHAADATPAPTLAPSVTAIDTSKLPVQIDFDCLKNNAHERHQTEIKIAKILIENGTAKTKAVAVDSAKEIVSTVLKNPALLTDKTALVKKVVKIVADNARKAFGDTSDLGDLKPLAQEIVANLKKAKVCFTINLPGKTKHVGHLGDIQTAAWVPANQVR</sequence>